<dbReference type="Pfam" id="PF12687">
    <property type="entry name" value="DUF3801"/>
    <property type="match status" value="1"/>
</dbReference>
<proteinExistence type="predicted"/>
<dbReference type="InterPro" id="IPR024234">
    <property type="entry name" value="DUF3801"/>
</dbReference>
<dbReference type="AlphaFoldDB" id="A0A1G5BF18"/>
<evidence type="ECO:0008006" key="3">
    <source>
        <dbReference type="Google" id="ProtNLM"/>
    </source>
</evidence>
<name>A0A1G5BF18_9FIRM</name>
<dbReference type="Proteomes" id="UP000183047">
    <property type="component" value="Unassembled WGS sequence"/>
</dbReference>
<protein>
    <recommendedName>
        <fullName evidence="3">PcfB family protein</fullName>
    </recommendedName>
</protein>
<evidence type="ECO:0000313" key="2">
    <source>
        <dbReference type="Proteomes" id="UP000183047"/>
    </source>
</evidence>
<dbReference type="OrthoDB" id="9811478at2"/>
<evidence type="ECO:0000313" key="1">
    <source>
        <dbReference type="EMBL" id="SCX88600.1"/>
    </source>
</evidence>
<reference evidence="2" key="1">
    <citation type="submission" date="2016-10" db="EMBL/GenBank/DDBJ databases">
        <authorList>
            <person name="Varghese N."/>
            <person name="Submissions S."/>
        </authorList>
    </citation>
    <scope>NUCLEOTIDE SEQUENCE [LARGE SCALE GENOMIC DNA]</scope>
    <source>
        <strain evidence="2">XBD2006</strain>
    </source>
</reference>
<organism evidence="1 2">
    <name type="scientific">Butyrivibrio hungatei</name>
    <dbReference type="NCBI Taxonomy" id="185008"/>
    <lineage>
        <taxon>Bacteria</taxon>
        <taxon>Bacillati</taxon>
        <taxon>Bacillota</taxon>
        <taxon>Clostridia</taxon>
        <taxon>Lachnospirales</taxon>
        <taxon>Lachnospiraceae</taxon>
        <taxon>Butyrivibrio</taxon>
    </lineage>
</organism>
<accession>A0A1G5BF18</accession>
<dbReference type="RefSeq" id="WP_074461438.1">
    <property type="nucleotide sequence ID" value="NZ_FMUR01000004.1"/>
</dbReference>
<keyword evidence="2" id="KW-1185">Reference proteome</keyword>
<dbReference type="EMBL" id="FMUR01000004">
    <property type="protein sequence ID" value="SCX88600.1"/>
    <property type="molecule type" value="Genomic_DNA"/>
</dbReference>
<sequence length="159" mass="18217">MQEEIEEKTVRLAISGTRLTGRAVAAAIRTYLRHRANEKLASIDEHIQGKQSIDELVKQNQGVSSMVVGDAGIRTFERIAKKYGVDFAIMKDKSEKPPVYTAFFKARDTDAMEAVVNEYSKKMMKIKERPSVLEKLKKFIEIAKKHPKKDRHRTQERAL</sequence>
<gene>
    <name evidence="1" type="ORF">SAMN02910451_00691</name>
</gene>